<dbReference type="Pfam" id="PF11368">
    <property type="entry name" value="DUF3169"/>
    <property type="match status" value="1"/>
</dbReference>
<dbReference type="InterPro" id="IPR021509">
    <property type="entry name" value="DUF3169"/>
</dbReference>
<comment type="caution">
    <text evidence="2">The sequence shown here is derived from an EMBL/GenBank/DDBJ whole genome shotgun (WGS) entry which is preliminary data.</text>
</comment>
<feature type="transmembrane region" description="Helical" evidence="1">
    <location>
        <begin position="12"/>
        <end position="37"/>
    </location>
</feature>
<keyword evidence="1" id="KW-1133">Transmembrane helix</keyword>
<evidence type="ECO:0000256" key="1">
    <source>
        <dbReference type="SAM" id="Phobius"/>
    </source>
</evidence>
<protein>
    <recommendedName>
        <fullName evidence="4">DUF3169 family protein</fullName>
    </recommendedName>
</protein>
<reference evidence="2 3" key="1">
    <citation type="submission" date="2018-11" db="EMBL/GenBank/DDBJ databases">
        <title>Species Designations Belie Phenotypic and Genotypic Heterogeneity in Oral Streptococci.</title>
        <authorList>
            <person name="Velsko I."/>
        </authorList>
    </citation>
    <scope>NUCLEOTIDE SEQUENCE [LARGE SCALE GENOMIC DNA]</scope>
    <source>
        <strain evidence="2 3">BCC13</strain>
    </source>
</reference>
<dbReference type="AlphaFoldDB" id="A0A3R9T9S3"/>
<feature type="transmembrane region" description="Helical" evidence="1">
    <location>
        <begin position="134"/>
        <end position="157"/>
    </location>
</feature>
<feature type="transmembrane region" description="Helical" evidence="1">
    <location>
        <begin position="201"/>
        <end position="223"/>
    </location>
</feature>
<gene>
    <name evidence="2" type="ORF">D8790_03140</name>
</gene>
<evidence type="ECO:0000313" key="3">
    <source>
        <dbReference type="Proteomes" id="UP000278843"/>
    </source>
</evidence>
<dbReference type="EMBL" id="RJPU01000002">
    <property type="protein sequence ID" value="RSJ95902.1"/>
    <property type="molecule type" value="Genomic_DNA"/>
</dbReference>
<name>A0A3R9T9S3_STRCR</name>
<evidence type="ECO:0008006" key="4">
    <source>
        <dbReference type="Google" id="ProtNLM"/>
    </source>
</evidence>
<keyword evidence="1" id="KW-0812">Transmembrane</keyword>
<organism evidence="2 3">
    <name type="scientific">Streptococcus cristatus</name>
    <dbReference type="NCBI Taxonomy" id="45634"/>
    <lineage>
        <taxon>Bacteria</taxon>
        <taxon>Bacillati</taxon>
        <taxon>Bacillota</taxon>
        <taxon>Bacilli</taxon>
        <taxon>Lactobacillales</taxon>
        <taxon>Streptococcaceae</taxon>
        <taxon>Streptococcus</taxon>
    </lineage>
</organism>
<proteinExistence type="predicted"/>
<feature type="transmembrane region" description="Helical" evidence="1">
    <location>
        <begin position="57"/>
        <end position="75"/>
    </location>
</feature>
<accession>A0A3R9T9S3</accession>
<keyword evidence="1" id="KW-0472">Membrane</keyword>
<evidence type="ECO:0000313" key="2">
    <source>
        <dbReference type="EMBL" id="RSJ95902.1"/>
    </source>
</evidence>
<sequence length="255" mass="29601">MKEKRMKSTRYRFWRNVVFIAVGGVVGFIAGSLVGYYDLAVEIDFSRFISLKAVQDIMIVAIFLLFLGTLYYLHISRESMSRLEKMEDDEEIESLEQAGNRAYALAGILTNLMQIPFMFYAATGFAEGIRHTDFNILLAFGKLFFLILLITVASILVRKGFKTVNGEELPRYSNVRETRDFLMDKMDEAEKQINYEENFELVMKLVSFIFPSIYIGLILLNFLFQVDTILAWIAVSVIYLYVTVSQYKIVKRYYK</sequence>
<dbReference type="RefSeq" id="WP_260470264.1">
    <property type="nucleotide sequence ID" value="NZ_RJPU01000002.1"/>
</dbReference>
<feature type="transmembrane region" description="Helical" evidence="1">
    <location>
        <begin position="229"/>
        <end position="250"/>
    </location>
</feature>
<feature type="transmembrane region" description="Helical" evidence="1">
    <location>
        <begin position="102"/>
        <end position="122"/>
    </location>
</feature>
<dbReference type="Proteomes" id="UP000278843">
    <property type="component" value="Unassembled WGS sequence"/>
</dbReference>